<protein>
    <submittedName>
        <fullName evidence="7">Heat shock protein 15</fullName>
    </submittedName>
</protein>
<dbReference type="PROSITE" id="PS50889">
    <property type="entry name" value="S4"/>
    <property type="match status" value="1"/>
</dbReference>
<organism evidence="7 8">
    <name type="scientific">Chitinimonas prasina</name>
    <dbReference type="NCBI Taxonomy" id="1434937"/>
    <lineage>
        <taxon>Bacteria</taxon>
        <taxon>Pseudomonadati</taxon>
        <taxon>Pseudomonadota</taxon>
        <taxon>Betaproteobacteria</taxon>
        <taxon>Neisseriales</taxon>
        <taxon>Chitinibacteraceae</taxon>
        <taxon>Chitinimonas</taxon>
    </lineage>
</organism>
<feature type="region of interest" description="Disordered" evidence="5">
    <location>
        <begin position="100"/>
        <end position="119"/>
    </location>
</feature>
<accession>A0ABQ5YFL5</accession>
<keyword evidence="3" id="KW-0238">DNA-binding</keyword>
<dbReference type="PIRSF" id="PIRSF016821">
    <property type="entry name" value="HSP15"/>
    <property type="match status" value="1"/>
</dbReference>
<dbReference type="RefSeq" id="WP_284196872.1">
    <property type="nucleotide sequence ID" value="NZ_BSOG01000002.1"/>
</dbReference>
<dbReference type="CDD" id="cd00165">
    <property type="entry name" value="S4"/>
    <property type="match status" value="1"/>
</dbReference>
<dbReference type="Pfam" id="PF01479">
    <property type="entry name" value="S4"/>
    <property type="match status" value="1"/>
</dbReference>
<dbReference type="SMART" id="SM00363">
    <property type="entry name" value="S4"/>
    <property type="match status" value="1"/>
</dbReference>
<dbReference type="InterPro" id="IPR025708">
    <property type="entry name" value="HSP15"/>
</dbReference>
<evidence type="ECO:0000256" key="1">
    <source>
        <dbReference type="ARBA" id="ARBA00008396"/>
    </source>
</evidence>
<proteinExistence type="inferred from homology"/>
<dbReference type="Gene3D" id="3.10.290.10">
    <property type="entry name" value="RNA-binding S4 domain"/>
    <property type="match status" value="1"/>
</dbReference>
<dbReference type="InterPro" id="IPR036986">
    <property type="entry name" value="S4_RNA-bd_sf"/>
</dbReference>
<evidence type="ECO:0000256" key="3">
    <source>
        <dbReference type="ARBA" id="ARBA00023125"/>
    </source>
</evidence>
<comment type="caution">
    <text evidence="7">The sequence shown here is derived from an EMBL/GenBank/DDBJ whole genome shotgun (WGS) entry which is preliminary data.</text>
</comment>
<evidence type="ECO:0000313" key="8">
    <source>
        <dbReference type="Proteomes" id="UP001156706"/>
    </source>
</evidence>
<reference evidence="8" key="1">
    <citation type="journal article" date="2019" name="Int. J. Syst. Evol. Microbiol.">
        <title>The Global Catalogue of Microorganisms (GCM) 10K type strain sequencing project: providing services to taxonomists for standard genome sequencing and annotation.</title>
        <authorList>
            <consortium name="The Broad Institute Genomics Platform"/>
            <consortium name="The Broad Institute Genome Sequencing Center for Infectious Disease"/>
            <person name="Wu L."/>
            <person name="Ma J."/>
        </authorList>
    </citation>
    <scope>NUCLEOTIDE SEQUENCE [LARGE SCALE GENOMIC DNA]</scope>
    <source>
        <strain evidence="8">NBRC 110044</strain>
    </source>
</reference>
<dbReference type="Proteomes" id="UP001156706">
    <property type="component" value="Unassembled WGS sequence"/>
</dbReference>
<evidence type="ECO:0000313" key="7">
    <source>
        <dbReference type="EMBL" id="GLR13787.1"/>
    </source>
</evidence>
<keyword evidence="2 4" id="KW-0694">RNA-binding</keyword>
<comment type="similarity">
    <text evidence="1">Belongs to the HSP15 family.</text>
</comment>
<evidence type="ECO:0000256" key="2">
    <source>
        <dbReference type="ARBA" id="ARBA00022884"/>
    </source>
</evidence>
<keyword evidence="7" id="KW-0346">Stress response</keyword>
<evidence type="ECO:0000256" key="5">
    <source>
        <dbReference type="SAM" id="MobiDB-lite"/>
    </source>
</evidence>
<feature type="domain" description="RNA-binding S4" evidence="6">
    <location>
        <begin position="13"/>
        <end position="76"/>
    </location>
</feature>
<gene>
    <name evidence="7" type="ORF">GCM10007907_25770</name>
</gene>
<dbReference type="SUPFAM" id="SSF55174">
    <property type="entry name" value="Alpha-L RNA-binding motif"/>
    <property type="match status" value="1"/>
</dbReference>
<dbReference type="EMBL" id="BSOG01000002">
    <property type="protein sequence ID" value="GLR13787.1"/>
    <property type="molecule type" value="Genomic_DNA"/>
</dbReference>
<evidence type="ECO:0000256" key="4">
    <source>
        <dbReference type="PROSITE-ProRule" id="PRU00182"/>
    </source>
</evidence>
<name>A0ABQ5YFL5_9NEIS</name>
<evidence type="ECO:0000259" key="6">
    <source>
        <dbReference type="SMART" id="SM00363"/>
    </source>
</evidence>
<dbReference type="InterPro" id="IPR002942">
    <property type="entry name" value="S4_RNA-bd"/>
</dbReference>
<keyword evidence="8" id="KW-1185">Reference proteome</keyword>
<sequence length="140" mass="16103">MSRKQDESASADIRLDKWLWAARFFKTRSLAGTAIDGGHVHLNGERAKPSRHLKPGDRLRIRTQTEEYEVLVLALSEKRGPATEARLLYVETAESEAARQSRREAQALAPVFEHPDVRGRPTKKWRRQLHYFERKLAGSE</sequence>